<organism evidence="5 6">
    <name type="scientific">Nitrospira lenta</name>
    <dbReference type="NCBI Taxonomy" id="1436998"/>
    <lineage>
        <taxon>Bacteria</taxon>
        <taxon>Pseudomonadati</taxon>
        <taxon>Nitrospirota</taxon>
        <taxon>Nitrospiria</taxon>
        <taxon>Nitrospirales</taxon>
        <taxon>Nitrospiraceae</taxon>
        <taxon>Nitrospira</taxon>
    </lineage>
</organism>
<comment type="similarity">
    <text evidence="1">Belongs to the phosphopentomutase family.</text>
</comment>
<dbReference type="GO" id="GO:0005829">
    <property type="term" value="C:cytosol"/>
    <property type="evidence" value="ECO:0007669"/>
    <property type="project" value="TreeGrafter"/>
</dbReference>
<keyword evidence="5" id="KW-0413">Isomerase</keyword>
<dbReference type="EC" id="5.4.2.7" evidence="5"/>
<dbReference type="Gene3D" id="3.40.720.10">
    <property type="entry name" value="Alkaline Phosphatase, subunit A"/>
    <property type="match status" value="1"/>
</dbReference>
<evidence type="ECO:0000256" key="1">
    <source>
        <dbReference type="ARBA" id="ARBA00010373"/>
    </source>
</evidence>
<dbReference type="EMBL" id="OUNR01000021">
    <property type="protein sequence ID" value="SPP66579.1"/>
    <property type="molecule type" value="Genomic_DNA"/>
</dbReference>
<keyword evidence="2" id="KW-0479">Metal-binding</keyword>
<dbReference type="SUPFAM" id="SSF143856">
    <property type="entry name" value="DeoB insert domain-like"/>
    <property type="match status" value="1"/>
</dbReference>
<reference evidence="6" key="1">
    <citation type="submission" date="2018-04" db="EMBL/GenBank/DDBJ databases">
        <authorList>
            <person name="Lucker S."/>
            <person name="Sakoula D."/>
        </authorList>
    </citation>
    <scope>NUCLEOTIDE SEQUENCE [LARGE SCALE GENOMIC DNA]</scope>
</reference>
<dbReference type="PANTHER" id="PTHR21110:SF0">
    <property type="entry name" value="PHOSPHOPENTOMUTASE"/>
    <property type="match status" value="1"/>
</dbReference>
<dbReference type="OrthoDB" id="9769930at2"/>
<keyword evidence="3" id="KW-0464">Manganese</keyword>
<protein>
    <submittedName>
        <fullName evidence="5">Phosphopentomutase</fullName>
        <ecNumber evidence="5">5.4.2.7</ecNumber>
    </submittedName>
</protein>
<dbReference type="PIRSF" id="PIRSF001491">
    <property type="entry name" value="Ppentomutase"/>
    <property type="match status" value="1"/>
</dbReference>
<dbReference type="InterPro" id="IPR017850">
    <property type="entry name" value="Alkaline_phosphatase_core_sf"/>
</dbReference>
<dbReference type="PANTHER" id="PTHR21110">
    <property type="entry name" value="PHOSPHOPENTOMUTASE"/>
    <property type="match status" value="1"/>
</dbReference>
<accession>A0A330L999</accession>
<dbReference type="GO" id="GO:0009117">
    <property type="term" value="P:nucleotide metabolic process"/>
    <property type="evidence" value="ECO:0007669"/>
    <property type="project" value="InterPro"/>
</dbReference>
<dbReference type="Pfam" id="PF01676">
    <property type="entry name" value="Metalloenzyme"/>
    <property type="match status" value="1"/>
</dbReference>
<dbReference type="AlphaFoldDB" id="A0A330L999"/>
<feature type="domain" description="Metalloenzyme" evidence="4">
    <location>
        <begin position="285"/>
        <end position="370"/>
    </location>
</feature>
<dbReference type="GO" id="GO:0000287">
    <property type="term" value="F:magnesium ion binding"/>
    <property type="evidence" value="ECO:0007669"/>
    <property type="project" value="InterPro"/>
</dbReference>
<dbReference type="GO" id="GO:0008973">
    <property type="term" value="F:phosphopentomutase activity"/>
    <property type="evidence" value="ECO:0007669"/>
    <property type="project" value="UniProtKB-EC"/>
</dbReference>
<dbReference type="InterPro" id="IPR024052">
    <property type="entry name" value="Phosphopentomutase_DeoB_cap_sf"/>
</dbReference>
<evidence type="ECO:0000313" key="6">
    <source>
        <dbReference type="Proteomes" id="UP000248168"/>
    </source>
</evidence>
<name>A0A330L999_9BACT</name>
<evidence type="ECO:0000313" key="5">
    <source>
        <dbReference type="EMBL" id="SPP66579.1"/>
    </source>
</evidence>
<dbReference type="NCBIfam" id="NF003766">
    <property type="entry name" value="PRK05362.1"/>
    <property type="match status" value="1"/>
</dbReference>
<dbReference type="Gene3D" id="3.30.70.1250">
    <property type="entry name" value="Phosphopentomutase"/>
    <property type="match status" value="1"/>
</dbReference>
<dbReference type="InterPro" id="IPR010045">
    <property type="entry name" value="DeoB"/>
</dbReference>
<evidence type="ECO:0000259" key="4">
    <source>
        <dbReference type="Pfam" id="PF01676"/>
    </source>
</evidence>
<gene>
    <name evidence="5" type="primary">deoB</name>
    <name evidence="5" type="ORF">NITLEN_80003</name>
</gene>
<keyword evidence="6" id="KW-1185">Reference proteome</keyword>
<proteinExistence type="inferred from homology"/>
<dbReference type="GO" id="GO:0043094">
    <property type="term" value="P:metabolic compound salvage"/>
    <property type="evidence" value="ECO:0007669"/>
    <property type="project" value="InterPro"/>
</dbReference>
<dbReference type="Proteomes" id="UP000248168">
    <property type="component" value="Unassembled WGS sequence"/>
</dbReference>
<evidence type="ECO:0000256" key="2">
    <source>
        <dbReference type="ARBA" id="ARBA00022723"/>
    </source>
</evidence>
<dbReference type="SUPFAM" id="SSF53649">
    <property type="entry name" value="Alkaline phosphatase-like"/>
    <property type="match status" value="1"/>
</dbReference>
<sequence length="385" mass="40850">MINRVILLVIDGLGVGALPDAADYGDADANTVVHVAEAVGGLSLPNLETLGFGHLASIPGVRAMAQPNGSFGKIGFVSQGADSVVGYWETSGVIQARQASPFRSMFPFEVISQLEQSFGRKVIGNRLGYAQSLIDEYGVEHLSSGAPIVWTDGGWTCHVAMHISAMPAADFYQCCRDIRKAFKGVLGPQRIVAHSFSGEAGAFQLSGGRKDYVAEPPAVSMLDVLNRSGQIVMGIGKVYDLFAGRGLTRAFPAATAIAALEETTKLIPKMPRGLLYASLDLLTDEPATAAAALEDFDRRLPDLFEKLRVGDVVVITGDHGRDLTKPAKVPTREYVPLLVTGPKLSQGVNLGVRASAADLGQTIVEALQAERLPDGESFFEALRAG</sequence>
<dbReference type="InterPro" id="IPR006124">
    <property type="entry name" value="Metalloenzyme"/>
</dbReference>
<evidence type="ECO:0000256" key="3">
    <source>
        <dbReference type="ARBA" id="ARBA00023211"/>
    </source>
</evidence>
<dbReference type="FunCoup" id="A0A330L999">
    <property type="interactions" value="140"/>
</dbReference>
<dbReference type="InParanoid" id="A0A330L999"/>